<dbReference type="PANTHER" id="PTHR11088:SF60">
    <property type="entry name" value="TRNA DIMETHYLALLYLTRANSFERASE"/>
    <property type="match status" value="1"/>
</dbReference>
<evidence type="ECO:0000313" key="15">
    <source>
        <dbReference type="Proteomes" id="UP000190657"/>
    </source>
</evidence>
<evidence type="ECO:0000256" key="1">
    <source>
        <dbReference type="ARBA" id="ARBA00001946"/>
    </source>
</evidence>
<organism evidence="14 15">
    <name type="scientific">Eubacterium coprostanoligenes</name>
    <dbReference type="NCBI Taxonomy" id="290054"/>
    <lineage>
        <taxon>Bacteria</taxon>
        <taxon>Bacillati</taxon>
        <taxon>Bacillota</taxon>
        <taxon>Clostridia</taxon>
        <taxon>Eubacteriales</taxon>
        <taxon>Eubacteriaceae</taxon>
        <taxon>Eubacterium</taxon>
    </lineage>
</organism>
<evidence type="ECO:0000256" key="5">
    <source>
        <dbReference type="ARBA" id="ARBA00022694"/>
    </source>
</evidence>
<evidence type="ECO:0000256" key="8">
    <source>
        <dbReference type="ARBA" id="ARBA00022842"/>
    </source>
</evidence>
<evidence type="ECO:0000313" key="14">
    <source>
        <dbReference type="EMBL" id="SJZ36627.1"/>
    </source>
</evidence>
<dbReference type="EC" id="2.5.1.75" evidence="10"/>
<dbReference type="Proteomes" id="UP000190657">
    <property type="component" value="Unassembled WGS sequence"/>
</dbReference>
<sequence>MEKTKIICVVGATASGKTDLAVKLAKAVDGEIISADSMQVYKNMPIATAVATKEEQDGVPHHLVEFLDTDQTFSVADFVERAKVLIDEITARGRVPIVAGGTGLFVDSLVKNISFSQVGSNAEIRNELAEKSNEELFEKLLELDPKSAEDIHPNNRKRVIRALELCMSGTSKTEQNENSMLIDSPYDALYIGIGYRDRQKLYDRINKRVDLMLEAGLENEARQMLDKQGLTARQAIGHKELQPYIDGNITLDEAVEGLKRETRRYAKRQLTWFRRNENINWLYADEMSRDELVEKAVDLAKNHLK</sequence>
<dbReference type="Pfam" id="PF01715">
    <property type="entry name" value="IPPT"/>
    <property type="match status" value="1"/>
</dbReference>
<dbReference type="InterPro" id="IPR018022">
    <property type="entry name" value="IPT"/>
</dbReference>
<evidence type="ECO:0000256" key="11">
    <source>
        <dbReference type="RuleBase" id="RU003783"/>
    </source>
</evidence>
<dbReference type="OrthoDB" id="9776390at2"/>
<protein>
    <recommendedName>
        <fullName evidence="10">tRNA dimethylallyltransferase</fullName>
        <ecNumber evidence="10">2.5.1.75</ecNumber>
    </recommendedName>
    <alternativeName>
        <fullName evidence="10">Dimethylallyl diphosphate:tRNA dimethylallyltransferase</fullName>
        <shortName evidence="10">DMAPP:tRNA dimethylallyltransferase</shortName>
        <shortName evidence="10">DMATase</shortName>
    </alternativeName>
    <alternativeName>
        <fullName evidence="10">Isopentenyl-diphosphate:tRNA isopentenyltransferase</fullName>
        <shortName evidence="10">IPP transferase</shortName>
        <shortName evidence="10">IPPT</shortName>
        <shortName evidence="10">IPTase</shortName>
    </alternativeName>
</protein>
<comment type="catalytic activity">
    <reaction evidence="9 10 11">
        <text>adenosine(37) in tRNA + dimethylallyl diphosphate = N(6)-dimethylallyladenosine(37) in tRNA + diphosphate</text>
        <dbReference type="Rhea" id="RHEA:26482"/>
        <dbReference type="Rhea" id="RHEA-COMP:10162"/>
        <dbReference type="Rhea" id="RHEA-COMP:10375"/>
        <dbReference type="ChEBI" id="CHEBI:33019"/>
        <dbReference type="ChEBI" id="CHEBI:57623"/>
        <dbReference type="ChEBI" id="CHEBI:74411"/>
        <dbReference type="ChEBI" id="CHEBI:74415"/>
        <dbReference type="EC" id="2.5.1.75"/>
    </reaction>
</comment>
<evidence type="ECO:0000256" key="3">
    <source>
        <dbReference type="ARBA" id="ARBA00005842"/>
    </source>
</evidence>
<dbReference type="SUPFAM" id="SSF52540">
    <property type="entry name" value="P-loop containing nucleoside triphosphate hydrolases"/>
    <property type="match status" value="2"/>
</dbReference>
<feature type="binding site" evidence="10">
    <location>
        <begin position="13"/>
        <end position="18"/>
    </location>
    <ligand>
        <name>substrate</name>
    </ligand>
</feature>
<keyword evidence="4 10" id="KW-0808">Transferase</keyword>
<comment type="similarity">
    <text evidence="3 10 13">Belongs to the IPP transferase family.</text>
</comment>
<evidence type="ECO:0000256" key="4">
    <source>
        <dbReference type="ARBA" id="ARBA00022679"/>
    </source>
</evidence>
<dbReference type="InterPro" id="IPR039657">
    <property type="entry name" value="Dimethylallyltransferase"/>
</dbReference>
<gene>
    <name evidence="10" type="primary">miaA</name>
    <name evidence="14" type="ORF">SAMN02745114_00258</name>
</gene>
<dbReference type="EMBL" id="FUWW01000002">
    <property type="protein sequence ID" value="SJZ36627.1"/>
    <property type="molecule type" value="Genomic_DNA"/>
</dbReference>
<dbReference type="AlphaFoldDB" id="A0A1T4K2X4"/>
<dbReference type="STRING" id="290054.SAMN02745114_00258"/>
<proteinExistence type="inferred from homology"/>
<comment type="function">
    <text evidence="2 10 12">Catalyzes the transfer of a dimethylallyl group onto the adenine at position 37 in tRNAs that read codons beginning with uridine, leading to the formation of N6-(dimethylallyl)adenosine (i(6)A).</text>
</comment>
<keyword evidence="15" id="KW-1185">Reference proteome</keyword>
<feature type="binding site" evidence="10">
    <location>
        <begin position="11"/>
        <end position="18"/>
    </location>
    <ligand>
        <name>ATP</name>
        <dbReference type="ChEBI" id="CHEBI:30616"/>
    </ligand>
</feature>
<dbReference type="GO" id="GO:0052381">
    <property type="term" value="F:tRNA dimethylallyltransferase activity"/>
    <property type="evidence" value="ECO:0007669"/>
    <property type="project" value="UniProtKB-UniRule"/>
</dbReference>
<dbReference type="Gene3D" id="3.40.50.300">
    <property type="entry name" value="P-loop containing nucleotide triphosphate hydrolases"/>
    <property type="match status" value="1"/>
</dbReference>
<evidence type="ECO:0000256" key="10">
    <source>
        <dbReference type="HAMAP-Rule" id="MF_00185"/>
    </source>
</evidence>
<dbReference type="GO" id="GO:0005524">
    <property type="term" value="F:ATP binding"/>
    <property type="evidence" value="ECO:0007669"/>
    <property type="project" value="UniProtKB-UniRule"/>
</dbReference>
<evidence type="ECO:0000256" key="12">
    <source>
        <dbReference type="RuleBase" id="RU003784"/>
    </source>
</evidence>
<keyword evidence="6 10" id="KW-0547">Nucleotide-binding</keyword>
<evidence type="ECO:0000256" key="6">
    <source>
        <dbReference type="ARBA" id="ARBA00022741"/>
    </source>
</evidence>
<evidence type="ECO:0000256" key="13">
    <source>
        <dbReference type="RuleBase" id="RU003785"/>
    </source>
</evidence>
<keyword evidence="8 10" id="KW-0460">Magnesium</keyword>
<feature type="site" description="Interaction with substrate tRNA" evidence="10">
    <location>
        <position position="125"/>
    </location>
</feature>
<dbReference type="PANTHER" id="PTHR11088">
    <property type="entry name" value="TRNA DIMETHYLALLYLTRANSFERASE"/>
    <property type="match status" value="1"/>
</dbReference>
<comment type="cofactor">
    <cofactor evidence="1 10">
        <name>Mg(2+)</name>
        <dbReference type="ChEBI" id="CHEBI:18420"/>
    </cofactor>
</comment>
<comment type="caution">
    <text evidence="10">Lacks conserved residue(s) required for the propagation of feature annotation.</text>
</comment>
<keyword evidence="7 10" id="KW-0067">ATP-binding</keyword>
<reference evidence="14 15" key="1">
    <citation type="submission" date="2017-02" db="EMBL/GenBank/DDBJ databases">
        <authorList>
            <person name="Peterson S.W."/>
        </authorList>
    </citation>
    <scope>NUCLEOTIDE SEQUENCE [LARGE SCALE GENOMIC DNA]</scope>
    <source>
        <strain evidence="14 15">ATCC 51222</strain>
    </source>
</reference>
<dbReference type="HAMAP" id="MF_00185">
    <property type="entry name" value="IPP_trans"/>
    <property type="match status" value="1"/>
</dbReference>
<dbReference type="Gene3D" id="1.10.20.140">
    <property type="match status" value="1"/>
</dbReference>
<dbReference type="InterPro" id="IPR027417">
    <property type="entry name" value="P-loop_NTPase"/>
</dbReference>
<accession>A0A1T4K2X4</accession>
<comment type="subunit">
    <text evidence="10">Monomer.</text>
</comment>
<evidence type="ECO:0000256" key="7">
    <source>
        <dbReference type="ARBA" id="ARBA00022840"/>
    </source>
</evidence>
<feature type="region of interest" description="Interaction with substrate tRNA" evidence="10">
    <location>
        <begin position="36"/>
        <end position="39"/>
    </location>
</feature>
<name>A0A1T4K2X4_9FIRM</name>
<dbReference type="NCBIfam" id="TIGR00174">
    <property type="entry name" value="miaA"/>
    <property type="match status" value="1"/>
</dbReference>
<evidence type="ECO:0000256" key="2">
    <source>
        <dbReference type="ARBA" id="ARBA00003213"/>
    </source>
</evidence>
<dbReference type="GO" id="GO:0006400">
    <property type="term" value="P:tRNA modification"/>
    <property type="evidence" value="ECO:0007669"/>
    <property type="project" value="TreeGrafter"/>
</dbReference>
<feature type="site" description="Interaction with substrate tRNA" evidence="10">
    <location>
        <position position="102"/>
    </location>
</feature>
<evidence type="ECO:0000256" key="9">
    <source>
        <dbReference type="ARBA" id="ARBA00049563"/>
    </source>
</evidence>
<keyword evidence="5 10" id="KW-0819">tRNA processing</keyword>
<dbReference type="RefSeq" id="WP_078767759.1">
    <property type="nucleotide sequence ID" value="NZ_FUWW01000002.1"/>
</dbReference>